<keyword evidence="3" id="KW-1185">Reference proteome</keyword>
<gene>
    <name evidence="2" type="ORF">G1H19_12900</name>
</gene>
<accession>A0A7K3WEH3</accession>
<sequence length="153" mass="16792">MESNGIGRDVAAAQLAALQADRAALADRAMQPWWYDALLGLMTFGFFASYSLWFPWAPLVAIALYGAGTRWLMSVYRRLTGTWVSGDRPGPTRRAWRVWVVGSLAVLVPALVLELVLDVRGAMAVAGAVLGIGIALVSRWWSRIYIAELRGQL</sequence>
<reference evidence="2 3" key="1">
    <citation type="submission" date="2020-02" db="EMBL/GenBank/DDBJ databases">
        <title>The whole genome sequence of CPCC 205119.</title>
        <authorList>
            <person name="Jiang Z."/>
        </authorList>
    </citation>
    <scope>NUCLEOTIDE SEQUENCE [LARGE SCALE GENOMIC DNA]</scope>
    <source>
        <strain evidence="2 3">CPCC 205119</strain>
    </source>
</reference>
<dbReference type="Proteomes" id="UP000470470">
    <property type="component" value="Unassembled WGS sequence"/>
</dbReference>
<dbReference type="RefSeq" id="WP_152729514.1">
    <property type="nucleotide sequence ID" value="NZ_JAABOZ010000003.1"/>
</dbReference>
<feature type="transmembrane region" description="Helical" evidence="1">
    <location>
        <begin position="98"/>
        <end position="117"/>
    </location>
</feature>
<keyword evidence="1" id="KW-1133">Transmembrane helix</keyword>
<protein>
    <recommendedName>
        <fullName evidence="4">Transmembrane protein</fullName>
    </recommendedName>
</protein>
<dbReference type="AlphaFoldDB" id="A0A7K3WEH3"/>
<evidence type="ECO:0000313" key="2">
    <source>
        <dbReference type="EMBL" id="NEL54901.1"/>
    </source>
</evidence>
<evidence type="ECO:0000313" key="3">
    <source>
        <dbReference type="Proteomes" id="UP000470470"/>
    </source>
</evidence>
<feature type="transmembrane region" description="Helical" evidence="1">
    <location>
        <begin position="123"/>
        <end position="141"/>
    </location>
</feature>
<dbReference type="EMBL" id="JAAGWK010000018">
    <property type="protein sequence ID" value="NEL54901.1"/>
    <property type="molecule type" value="Genomic_DNA"/>
</dbReference>
<keyword evidence="1" id="KW-0472">Membrane</keyword>
<proteinExistence type="predicted"/>
<organism evidence="2 3">
    <name type="scientific">Goekera deserti</name>
    <dbReference type="NCBI Taxonomy" id="2497753"/>
    <lineage>
        <taxon>Bacteria</taxon>
        <taxon>Bacillati</taxon>
        <taxon>Actinomycetota</taxon>
        <taxon>Actinomycetes</taxon>
        <taxon>Geodermatophilales</taxon>
        <taxon>Geodermatophilaceae</taxon>
        <taxon>Goekera</taxon>
    </lineage>
</organism>
<keyword evidence="1" id="KW-0812">Transmembrane</keyword>
<comment type="caution">
    <text evidence="2">The sequence shown here is derived from an EMBL/GenBank/DDBJ whole genome shotgun (WGS) entry which is preliminary data.</text>
</comment>
<evidence type="ECO:0008006" key="4">
    <source>
        <dbReference type="Google" id="ProtNLM"/>
    </source>
</evidence>
<feature type="transmembrane region" description="Helical" evidence="1">
    <location>
        <begin position="50"/>
        <end position="68"/>
    </location>
</feature>
<name>A0A7K3WEH3_9ACTN</name>
<evidence type="ECO:0000256" key="1">
    <source>
        <dbReference type="SAM" id="Phobius"/>
    </source>
</evidence>